<dbReference type="EMBL" id="BAAAQM010000028">
    <property type="protein sequence ID" value="GAA1981435.1"/>
    <property type="molecule type" value="Genomic_DNA"/>
</dbReference>
<keyword evidence="6" id="KW-1185">Reference proteome</keyword>
<dbReference type="Gene3D" id="3.40.50.720">
    <property type="entry name" value="NAD(P)-binding Rossmann-like Domain"/>
    <property type="match status" value="1"/>
</dbReference>
<dbReference type="PROSITE" id="PS00061">
    <property type="entry name" value="ADH_SHORT"/>
    <property type="match status" value="1"/>
</dbReference>
<organism evidence="5 6">
    <name type="scientific">Catenulispora subtropica</name>
    <dbReference type="NCBI Taxonomy" id="450798"/>
    <lineage>
        <taxon>Bacteria</taxon>
        <taxon>Bacillati</taxon>
        <taxon>Actinomycetota</taxon>
        <taxon>Actinomycetes</taxon>
        <taxon>Catenulisporales</taxon>
        <taxon>Catenulisporaceae</taxon>
        <taxon>Catenulispora</taxon>
    </lineage>
</organism>
<name>A0ABP5DJJ9_9ACTN</name>
<dbReference type="NCBIfam" id="NF005861">
    <property type="entry name" value="PRK07791.1"/>
    <property type="match status" value="1"/>
</dbReference>
<dbReference type="InterPro" id="IPR036291">
    <property type="entry name" value="NAD(P)-bd_dom_sf"/>
</dbReference>
<keyword evidence="2" id="KW-0560">Oxidoreductase</keyword>
<dbReference type="SMART" id="SM00822">
    <property type="entry name" value="PKS_KR"/>
    <property type="match status" value="1"/>
</dbReference>
<reference evidence="6" key="1">
    <citation type="journal article" date="2019" name="Int. J. Syst. Evol. Microbiol.">
        <title>The Global Catalogue of Microorganisms (GCM) 10K type strain sequencing project: providing services to taxonomists for standard genome sequencing and annotation.</title>
        <authorList>
            <consortium name="The Broad Institute Genomics Platform"/>
            <consortium name="The Broad Institute Genome Sequencing Center for Infectious Disease"/>
            <person name="Wu L."/>
            <person name="Ma J."/>
        </authorList>
    </citation>
    <scope>NUCLEOTIDE SEQUENCE [LARGE SCALE GENOMIC DNA]</scope>
    <source>
        <strain evidence="6">JCM 16013</strain>
    </source>
</reference>
<evidence type="ECO:0000256" key="1">
    <source>
        <dbReference type="ARBA" id="ARBA00006484"/>
    </source>
</evidence>
<dbReference type="InterPro" id="IPR002347">
    <property type="entry name" value="SDR_fam"/>
</dbReference>
<evidence type="ECO:0000259" key="4">
    <source>
        <dbReference type="SMART" id="SM00822"/>
    </source>
</evidence>
<feature type="domain" description="Ketoreductase" evidence="4">
    <location>
        <begin position="8"/>
        <end position="202"/>
    </location>
</feature>
<dbReference type="PRINTS" id="PR00081">
    <property type="entry name" value="GDHRDH"/>
</dbReference>
<evidence type="ECO:0000313" key="6">
    <source>
        <dbReference type="Proteomes" id="UP001499854"/>
    </source>
</evidence>
<dbReference type="PANTHER" id="PTHR45024">
    <property type="entry name" value="DEHYDROGENASES, SHORT CHAIN"/>
    <property type="match status" value="1"/>
</dbReference>
<dbReference type="SUPFAM" id="SSF51735">
    <property type="entry name" value="NAD(P)-binding Rossmann-fold domains"/>
    <property type="match status" value="1"/>
</dbReference>
<gene>
    <name evidence="5" type="ORF">GCM10009838_48370</name>
</gene>
<accession>A0ABP5DJJ9</accession>
<comment type="similarity">
    <text evidence="1 3">Belongs to the short-chain dehydrogenases/reductases (SDR) family.</text>
</comment>
<dbReference type="InterPro" id="IPR051687">
    <property type="entry name" value="Peroxisomal_Beta-Oxidation"/>
</dbReference>
<dbReference type="InterPro" id="IPR057326">
    <property type="entry name" value="KR_dom"/>
</dbReference>
<evidence type="ECO:0000256" key="2">
    <source>
        <dbReference type="ARBA" id="ARBA00023002"/>
    </source>
</evidence>
<dbReference type="RefSeq" id="WP_344659379.1">
    <property type="nucleotide sequence ID" value="NZ_BAAAQM010000028.1"/>
</dbReference>
<protein>
    <submittedName>
        <fullName evidence="5">SDR family oxidoreductase</fullName>
    </submittedName>
</protein>
<dbReference type="PANTHER" id="PTHR45024:SF2">
    <property type="entry name" value="SCP2 DOMAIN-CONTAINING PROTEIN"/>
    <property type="match status" value="1"/>
</dbReference>
<evidence type="ECO:0000256" key="3">
    <source>
        <dbReference type="RuleBase" id="RU000363"/>
    </source>
</evidence>
<dbReference type="InterPro" id="IPR020904">
    <property type="entry name" value="Sc_DH/Rdtase_CS"/>
</dbReference>
<proteinExistence type="inferred from homology"/>
<comment type="caution">
    <text evidence="5">The sequence shown here is derived from an EMBL/GenBank/DDBJ whole genome shotgun (WGS) entry which is preliminary data.</text>
</comment>
<dbReference type="Pfam" id="PF00106">
    <property type="entry name" value="adh_short"/>
    <property type="match status" value="1"/>
</dbReference>
<sequence>MPGICDGRVAVVTGAGRGLGRAHALEFARQGAKVVVNDLGVGLDGRDGDDGPAQQVVSEIIAAGGEAVADLHDIATWDGAAALVQTALEAFGKLDVLVNNAGFLRDRMLVNLSEQDWDDVIRVHLKGHFLTLRHAGAHWRDQYKLGNLNDARVINTSSGAGLLGSVGQGNYAAAKAGIAALTIQAAAELGRYGVTVNAIAPAARTRMTEGTFSEMMARPDGGFDAMAPENVSPLVVWLGSDRSRAVSGRMFEVEGGKIGVADGWQHGPTVDKGARWAAEELDVVVAGLIDRAPVPGAVYGA</sequence>
<dbReference type="Proteomes" id="UP001499854">
    <property type="component" value="Unassembled WGS sequence"/>
</dbReference>
<dbReference type="PRINTS" id="PR00080">
    <property type="entry name" value="SDRFAMILY"/>
</dbReference>
<evidence type="ECO:0000313" key="5">
    <source>
        <dbReference type="EMBL" id="GAA1981435.1"/>
    </source>
</evidence>